<organism evidence="1 2">
    <name type="scientific">Diplocarpon coronariae</name>
    <dbReference type="NCBI Taxonomy" id="2795749"/>
    <lineage>
        <taxon>Eukaryota</taxon>
        <taxon>Fungi</taxon>
        <taxon>Dikarya</taxon>
        <taxon>Ascomycota</taxon>
        <taxon>Pezizomycotina</taxon>
        <taxon>Leotiomycetes</taxon>
        <taxon>Helotiales</taxon>
        <taxon>Drepanopezizaceae</taxon>
        <taxon>Diplocarpon</taxon>
    </lineage>
</organism>
<name>A0A218ZFN4_9HELO</name>
<dbReference type="OrthoDB" id="1921208at2759"/>
<protein>
    <submittedName>
        <fullName evidence="1">Uncharacterized protein</fullName>
    </submittedName>
</protein>
<proteinExistence type="predicted"/>
<evidence type="ECO:0000313" key="2">
    <source>
        <dbReference type="Proteomes" id="UP000242519"/>
    </source>
</evidence>
<dbReference type="EMBL" id="MZNU01000047">
    <property type="protein sequence ID" value="OWP06363.1"/>
    <property type="molecule type" value="Genomic_DNA"/>
</dbReference>
<dbReference type="PANTHER" id="PTHR34883:SF4">
    <property type="entry name" value="CUPREDOXIN"/>
    <property type="match status" value="1"/>
</dbReference>
<dbReference type="InParanoid" id="A0A218ZFN4"/>
<dbReference type="AlphaFoldDB" id="A0A218ZFN4"/>
<evidence type="ECO:0000313" key="1">
    <source>
        <dbReference type="EMBL" id="OWP06363.1"/>
    </source>
</evidence>
<sequence length="142" mass="14455">MVIFEFHSNNHTAPQSTFTTPCDTFSGGMDSGFMANINNSISPEPQFTSQVTATTPIHLGSIATVVIVGGSSASAAPAVVVPPATSAGALMLGDTGSDNTTDLAHTRVSAVLLPSLTLPSKKLVLSGSFQVGLTGHDSIFHA</sequence>
<dbReference type="STRING" id="503106.A0A218ZFN4"/>
<dbReference type="PANTHER" id="PTHR34883">
    <property type="entry name" value="SERINE-RICH PROTEIN, PUTATIVE-RELATED-RELATED"/>
    <property type="match status" value="1"/>
</dbReference>
<dbReference type="InterPro" id="IPR052953">
    <property type="entry name" value="Ser-rich/MCO-related"/>
</dbReference>
<comment type="caution">
    <text evidence="1">The sequence shown here is derived from an EMBL/GenBank/DDBJ whole genome shotgun (WGS) entry which is preliminary data.</text>
</comment>
<gene>
    <name evidence="1" type="ORF">B2J93_5316</name>
</gene>
<accession>A0A218ZFN4</accession>
<dbReference type="Proteomes" id="UP000242519">
    <property type="component" value="Unassembled WGS sequence"/>
</dbReference>
<keyword evidence="2" id="KW-1185">Reference proteome</keyword>
<reference evidence="1 2" key="1">
    <citation type="submission" date="2017-04" db="EMBL/GenBank/DDBJ databases">
        <title>Draft genome sequence of Marssonina coronaria NL1: causal agent of apple blotch.</title>
        <authorList>
            <person name="Cheng Q."/>
        </authorList>
    </citation>
    <scope>NUCLEOTIDE SEQUENCE [LARGE SCALE GENOMIC DNA]</scope>
    <source>
        <strain evidence="1 2">NL1</strain>
    </source>
</reference>